<evidence type="ECO:0000313" key="2">
    <source>
        <dbReference type="WBParaSite" id="JU765_v2.g17798.t1"/>
    </source>
</evidence>
<reference evidence="2" key="1">
    <citation type="submission" date="2022-11" db="UniProtKB">
        <authorList>
            <consortium name="WormBaseParasite"/>
        </authorList>
    </citation>
    <scope>IDENTIFICATION</scope>
</reference>
<proteinExistence type="predicted"/>
<dbReference type="WBParaSite" id="JU765_v2.g17798.t1">
    <property type="protein sequence ID" value="JU765_v2.g17798.t1"/>
    <property type="gene ID" value="JU765_v2.g17798"/>
</dbReference>
<name>A0AC34QMT9_9BILA</name>
<organism evidence="1 2">
    <name type="scientific">Panagrolaimus sp. JU765</name>
    <dbReference type="NCBI Taxonomy" id="591449"/>
    <lineage>
        <taxon>Eukaryota</taxon>
        <taxon>Metazoa</taxon>
        <taxon>Ecdysozoa</taxon>
        <taxon>Nematoda</taxon>
        <taxon>Chromadorea</taxon>
        <taxon>Rhabditida</taxon>
        <taxon>Tylenchina</taxon>
        <taxon>Panagrolaimomorpha</taxon>
        <taxon>Panagrolaimoidea</taxon>
        <taxon>Panagrolaimidae</taxon>
        <taxon>Panagrolaimus</taxon>
    </lineage>
</organism>
<protein>
    <submittedName>
        <fullName evidence="2">Uncharacterized protein</fullName>
    </submittedName>
</protein>
<dbReference type="Proteomes" id="UP000887576">
    <property type="component" value="Unplaced"/>
</dbReference>
<evidence type="ECO:0000313" key="1">
    <source>
        <dbReference type="Proteomes" id="UP000887576"/>
    </source>
</evidence>
<sequence length="293" mass="32945">MIQNVQKIAFATNKIRCFATIWKFHGLKIHLKNNGLQQISPFSFKNLNNVRELLIEDECVLFHPNSLSSISVLDFLVIKGACSLETETFSNTTRVHNLHISDSKFNLTTRAFSGLSHVNHIQIQNNQIDAIQEETFAGSSTIGNLQIQTNRIERLEPRALAGTENLGTVVFTQNVIYQPLSSPECILNDAQKFIFSDNTLFCGCPMKWILFETDRSFLKENFCGREEAFKALIYFEPQNCPTLPTKFTTVSTPEISEVASFQPTNAAHPVATYSLVSPIIIFAQVSLCSIVFQ</sequence>
<accession>A0AC34QMT9</accession>